<evidence type="ECO:0000256" key="4">
    <source>
        <dbReference type="ARBA" id="ARBA00022670"/>
    </source>
</evidence>
<evidence type="ECO:0000256" key="8">
    <source>
        <dbReference type="ARBA" id="ARBA00023180"/>
    </source>
</evidence>
<proteinExistence type="inferred from homology"/>
<dbReference type="PROSITE" id="PS00136">
    <property type="entry name" value="SUBTILASE_ASP"/>
    <property type="match status" value="1"/>
</dbReference>
<keyword evidence="5 10" id="KW-0732">Signal</keyword>
<keyword evidence="6" id="KW-0378">Hydrolase</keyword>
<keyword evidence="3" id="KW-0964">Secreted</keyword>
<sequence length="686" mass="72651">MKSGLPLKMAIFRFLTIVFILYFSPEIAQGSQFSSSIETTEKSMLQTYIVHVKQLERSTTAQQENLESWHRSFLPVATATSDNQERLVYSYKNVISGFAARLTEEEVRAMENMDGFISASPEKMLPLLTTHSPDFLGLHQEMGFWKESNFGKGVIIGVLDSGVLPSHPSFSGEGIPPPPAKWKGSCEFMASECNNKLIGARSFNVGAKATKGVTAEPPLDDDGHGTHTASTAAGAFVKNADVLGNAKGTAVGMAPYAHLAIYKVCFGPDCPESDVIAGLDAAVEDGVDVISISLGDPAVPFFQDNIAVGSFAAMQKGIFVSCSAGNSGPFNTTLSNEAPWILTVGASSIDRTIKAAAKLGNGEQFDGETLFQPSDFPATQLPLVYAGMNGKPESAVCGEGSLKNIDVKGKVVLCDRGGGIARIDKGTEVKNAGGAAMILVNQESDGFSTLADAHVLPATHVSYAAGLKIKAYINSTATPTAAILFKGTVIGNPLSPAITSFSSRGPSFASPGILKPDIIGPGLCSRALIRIGHVNPSRANDPGLVYDIEPDDYIPYLCGLGYTDTEVGILAHRSIKCSEESSIPEGELNYPSFSVALGPPQTFTRTVTNVGEAYSSYTVTAIVPQGVDVSVNPDKLYFSKVNQKLTYSVTFSHNSSSGKSSKFAQGYLKWVSGKHSVGSPISIMFK</sequence>
<dbReference type="FunFam" id="3.50.30.30:FF:000005">
    <property type="entry name" value="subtilisin-like protease SBT1.5"/>
    <property type="match status" value="1"/>
</dbReference>
<name>A0A438K2H9_VITVI</name>
<dbReference type="GO" id="GO:0004252">
    <property type="term" value="F:serine-type endopeptidase activity"/>
    <property type="evidence" value="ECO:0007669"/>
    <property type="project" value="InterPro"/>
</dbReference>
<dbReference type="Pfam" id="PF17766">
    <property type="entry name" value="fn3_6"/>
    <property type="match status" value="1"/>
</dbReference>
<evidence type="ECO:0000256" key="6">
    <source>
        <dbReference type="ARBA" id="ARBA00022801"/>
    </source>
</evidence>
<dbReference type="Gene3D" id="3.30.70.80">
    <property type="entry name" value="Peptidase S8 propeptide/proteinase inhibitor I9"/>
    <property type="match status" value="1"/>
</dbReference>
<evidence type="ECO:0000256" key="2">
    <source>
        <dbReference type="ARBA" id="ARBA00011073"/>
    </source>
</evidence>
<feature type="domain" description="Peptidase S8/S53" evidence="11">
    <location>
        <begin position="151"/>
        <end position="524"/>
    </location>
</feature>
<dbReference type="Gene3D" id="3.40.50.200">
    <property type="entry name" value="Peptidase S8/S53 domain"/>
    <property type="match status" value="1"/>
</dbReference>
<dbReference type="InterPro" id="IPR010259">
    <property type="entry name" value="S8pro/Inhibitor_I9"/>
</dbReference>
<dbReference type="Gene3D" id="2.60.40.2310">
    <property type="match status" value="1"/>
</dbReference>
<dbReference type="InterPro" id="IPR046450">
    <property type="entry name" value="PA_dom_sf"/>
</dbReference>
<dbReference type="InterPro" id="IPR015500">
    <property type="entry name" value="Peptidase_S8_subtilisin-rel"/>
</dbReference>
<evidence type="ECO:0000256" key="3">
    <source>
        <dbReference type="ARBA" id="ARBA00022525"/>
    </source>
</evidence>
<dbReference type="AlphaFoldDB" id="A0A438K2H9"/>
<reference evidence="15 16" key="1">
    <citation type="journal article" date="2018" name="PLoS Genet.">
        <title>Population sequencing reveals clonal diversity and ancestral inbreeding in the grapevine cultivar Chardonnay.</title>
        <authorList>
            <person name="Roach M.J."/>
            <person name="Johnson D.L."/>
            <person name="Bohlmann J."/>
            <person name="van Vuuren H.J."/>
            <person name="Jones S.J."/>
            <person name="Pretorius I.S."/>
            <person name="Schmidt S.A."/>
            <person name="Borneman A.R."/>
        </authorList>
    </citation>
    <scope>NUCLEOTIDE SEQUENCE [LARGE SCALE GENOMIC DNA]</scope>
    <source>
        <strain evidence="16">cv. Chardonnay</strain>
        <tissue evidence="15">Leaf</tissue>
    </source>
</reference>
<dbReference type="InterPro" id="IPR034197">
    <property type="entry name" value="Peptidases_S8_3"/>
</dbReference>
<dbReference type="PANTHER" id="PTHR10795">
    <property type="entry name" value="PROPROTEIN CONVERTASE SUBTILISIN/KEXIN"/>
    <property type="match status" value="1"/>
</dbReference>
<dbReference type="PRINTS" id="PR00723">
    <property type="entry name" value="SUBTILISIN"/>
</dbReference>
<gene>
    <name evidence="15" type="primary">SBT1.4_8</name>
    <name evidence="15" type="ORF">CK203_008921</name>
</gene>
<dbReference type="SUPFAM" id="SSF52743">
    <property type="entry name" value="Subtilisin-like"/>
    <property type="match status" value="1"/>
</dbReference>
<evidence type="ECO:0000259" key="11">
    <source>
        <dbReference type="Pfam" id="PF00082"/>
    </source>
</evidence>
<keyword evidence="7" id="KW-0720">Serine protease</keyword>
<evidence type="ECO:0000256" key="1">
    <source>
        <dbReference type="ARBA" id="ARBA00004613"/>
    </source>
</evidence>
<dbReference type="GO" id="GO:0005576">
    <property type="term" value="C:extracellular region"/>
    <property type="evidence" value="ECO:0007669"/>
    <property type="project" value="UniProtKB-SubCell"/>
</dbReference>
<evidence type="ECO:0000256" key="5">
    <source>
        <dbReference type="ARBA" id="ARBA00022729"/>
    </source>
</evidence>
<dbReference type="InterPro" id="IPR003137">
    <property type="entry name" value="PA_domain"/>
</dbReference>
<evidence type="ECO:0000259" key="14">
    <source>
        <dbReference type="Pfam" id="PF17766"/>
    </source>
</evidence>
<organism evidence="15 16">
    <name type="scientific">Vitis vinifera</name>
    <name type="common">Grape</name>
    <dbReference type="NCBI Taxonomy" id="29760"/>
    <lineage>
        <taxon>Eukaryota</taxon>
        <taxon>Viridiplantae</taxon>
        <taxon>Streptophyta</taxon>
        <taxon>Embryophyta</taxon>
        <taxon>Tracheophyta</taxon>
        <taxon>Spermatophyta</taxon>
        <taxon>Magnoliopsida</taxon>
        <taxon>eudicotyledons</taxon>
        <taxon>Gunneridae</taxon>
        <taxon>Pentapetalae</taxon>
        <taxon>rosids</taxon>
        <taxon>Vitales</taxon>
        <taxon>Vitaceae</taxon>
        <taxon>Viteae</taxon>
        <taxon>Vitis</taxon>
    </lineage>
</organism>
<dbReference type="SUPFAM" id="SSF52025">
    <property type="entry name" value="PA domain"/>
    <property type="match status" value="1"/>
</dbReference>
<dbReference type="InterPro" id="IPR023827">
    <property type="entry name" value="Peptidase_S8_Asp-AS"/>
</dbReference>
<protein>
    <submittedName>
        <fullName evidence="15">Subtilisin-like protease SBT1.4</fullName>
    </submittedName>
</protein>
<accession>A0A438K2H9</accession>
<evidence type="ECO:0000313" key="15">
    <source>
        <dbReference type="EMBL" id="RVX15399.1"/>
    </source>
</evidence>
<feature type="domain" description="Inhibitor I9" evidence="13">
    <location>
        <begin position="47"/>
        <end position="126"/>
    </location>
</feature>
<dbReference type="InterPro" id="IPR041469">
    <property type="entry name" value="Subtilisin-like_FN3"/>
</dbReference>
<dbReference type="Pfam" id="PF05922">
    <property type="entry name" value="Inhibitor_I9"/>
    <property type="match status" value="1"/>
</dbReference>
<dbReference type="InterPro" id="IPR037045">
    <property type="entry name" value="S8pro/Inhibitor_I9_sf"/>
</dbReference>
<comment type="caution">
    <text evidence="15">The sequence shown here is derived from an EMBL/GenBank/DDBJ whole genome shotgun (WGS) entry which is preliminary data.</text>
</comment>
<evidence type="ECO:0000313" key="16">
    <source>
        <dbReference type="Proteomes" id="UP000288805"/>
    </source>
</evidence>
<feature type="signal peptide" evidence="10">
    <location>
        <begin position="1"/>
        <end position="30"/>
    </location>
</feature>
<dbReference type="Pfam" id="PF00082">
    <property type="entry name" value="Peptidase_S8"/>
    <property type="match status" value="1"/>
</dbReference>
<dbReference type="CDD" id="cd02120">
    <property type="entry name" value="PA_subtilisin_like"/>
    <property type="match status" value="1"/>
</dbReference>
<dbReference type="InterPro" id="IPR036852">
    <property type="entry name" value="Peptidase_S8/S53_dom_sf"/>
</dbReference>
<evidence type="ECO:0000256" key="7">
    <source>
        <dbReference type="ARBA" id="ARBA00022825"/>
    </source>
</evidence>
<evidence type="ECO:0000259" key="12">
    <source>
        <dbReference type="Pfam" id="PF02225"/>
    </source>
</evidence>
<dbReference type="Pfam" id="PF02225">
    <property type="entry name" value="PA"/>
    <property type="match status" value="1"/>
</dbReference>
<comment type="subcellular location">
    <subcellularLocation>
        <location evidence="1">Secreted</location>
    </subcellularLocation>
</comment>
<dbReference type="InterPro" id="IPR045051">
    <property type="entry name" value="SBT"/>
</dbReference>
<dbReference type="CDD" id="cd04852">
    <property type="entry name" value="Peptidases_S8_3"/>
    <property type="match status" value="1"/>
</dbReference>
<evidence type="ECO:0000259" key="13">
    <source>
        <dbReference type="Pfam" id="PF05922"/>
    </source>
</evidence>
<dbReference type="Proteomes" id="UP000288805">
    <property type="component" value="Unassembled WGS sequence"/>
</dbReference>
<comment type="similarity">
    <text evidence="2 9">Belongs to the peptidase S8 family.</text>
</comment>
<dbReference type="EMBL" id="QGNW01000018">
    <property type="protein sequence ID" value="RVX15399.1"/>
    <property type="molecule type" value="Genomic_DNA"/>
</dbReference>
<comment type="caution">
    <text evidence="9">Lacks conserved residue(s) required for the propagation of feature annotation.</text>
</comment>
<feature type="domain" description="PA" evidence="12">
    <location>
        <begin position="380"/>
        <end position="469"/>
    </location>
</feature>
<dbReference type="Gene3D" id="3.50.30.30">
    <property type="match status" value="1"/>
</dbReference>
<feature type="domain" description="Subtilisin-like protease fibronectin type-III" evidence="14">
    <location>
        <begin position="587"/>
        <end position="683"/>
    </location>
</feature>
<evidence type="ECO:0000256" key="10">
    <source>
        <dbReference type="SAM" id="SignalP"/>
    </source>
</evidence>
<dbReference type="GO" id="GO:0006508">
    <property type="term" value="P:proteolysis"/>
    <property type="evidence" value="ECO:0007669"/>
    <property type="project" value="UniProtKB-KW"/>
</dbReference>
<keyword evidence="8" id="KW-0325">Glycoprotein</keyword>
<dbReference type="InterPro" id="IPR000209">
    <property type="entry name" value="Peptidase_S8/S53_dom"/>
</dbReference>
<evidence type="ECO:0000256" key="9">
    <source>
        <dbReference type="PROSITE-ProRule" id="PRU01240"/>
    </source>
</evidence>
<feature type="chain" id="PRO_5019178471" evidence="10">
    <location>
        <begin position="31"/>
        <end position="686"/>
    </location>
</feature>
<dbReference type="PROSITE" id="PS51892">
    <property type="entry name" value="SUBTILASE"/>
    <property type="match status" value="1"/>
</dbReference>
<keyword evidence="4 15" id="KW-0645">Protease</keyword>